<sequence length="52" mass="5617">MVSPARVAVDSKAICWLGRLVMRDAMFDSLLDCSVTQAQAVVMLGLPGQYAM</sequence>
<comment type="caution">
    <text evidence="1">The sequence shown here is derived from an EMBL/GenBank/DDBJ whole genome shotgun (WGS) entry which is preliminary data.</text>
</comment>
<accession>A0A840LB64</accession>
<reference evidence="1 2" key="1">
    <citation type="submission" date="2020-08" db="EMBL/GenBank/DDBJ databases">
        <title>Functional genomics of gut bacteria from endangered species of beetles.</title>
        <authorList>
            <person name="Carlos-Shanley C."/>
        </authorList>
    </citation>
    <scope>NUCLEOTIDE SEQUENCE [LARGE SCALE GENOMIC DNA]</scope>
    <source>
        <strain evidence="1 2">S00239</strain>
    </source>
</reference>
<gene>
    <name evidence="1" type="ORF">HNP55_002601</name>
</gene>
<proteinExistence type="predicted"/>
<name>A0A840LB64_9BURK</name>
<dbReference type="Proteomes" id="UP000562027">
    <property type="component" value="Unassembled WGS sequence"/>
</dbReference>
<dbReference type="EMBL" id="JACHLP010000005">
    <property type="protein sequence ID" value="MBB4844065.1"/>
    <property type="molecule type" value="Genomic_DNA"/>
</dbReference>
<protein>
    <submittedName>
        <fullName evidence="1">Uncharacterized protein</fullName>
    </submittedName>
</protein>
<keyword evidence="2" id="KW-1185">Reference proteome</keyword>
<evidence type="ECO:0000313" key="2">
    <source>
        <dbReference type="Proteomes" id="UP000562027"/>
    </source>
</evidence>
<evidence type="ECO:0000313" key="1">
    <source>
        <dbReference type="EMBL" id="MBB4844065.1"/>
    </source>
</evidence>
<organism evidence="1 2">
    <name type="scientific">Roseateles oligotrophus</name>
    <dbReference type="NCBI Taxonomy" id="1769250"/>
    <lineage>
        <taxon>Bacteria</taxon>
        <taxon>Pseudomonadati</taxon>
        <taxon>Pseudomonadota</taxon>
        <taxon>Betaproteobacteria</taxon>
        <taxon>Burkholderiales</taxon>
        <taxon>Sphaerotilaceae</taxon>
        <taxon>Roseateles</taxon>
    </lineage>
</organism>
<dbReference type="AlphaFoldDB" id="A0A840LB64"/>